<dbReference type="Gene3D" id="2.50.20.10">
    <property type="entry name" value="Lipoprotein localisation LolA/LolB/LppX"/>
    <property type="match status" value="1"/>
</dbReference>
<accession>A0A1J5QFG6</accession>
<evidence type="ECO:0000256" key="7">
    <source>
        <dbReference type="ARBA" id="ARBA00022927"/>
    </source>
</evidence>
<comment type="caution">
    <text evidence="9">The sequence shown here is derived from an EMBL/GenBank/DDBJ whole genome shotgun (WGS) entry which is preliminary data.</text>
</comment>
<dbReference type="CDD" id="cd16325">
    <property type="entry name" value="LolA"/>
    <property type="match status" value="1"/>
</dbReference>
<name>A0A1J5QFG6_9ZZZZ</name>
<dbReference type="GO" id="GO:0042597">
    <property type="term" value="C:periplasmic space"/>
    <property type="evidence" value="ECO:0007669"/>
    <property type="project" value="UniProtKB-SubCell"/>
</dbReference>
<keyword evidence="7" id="KW-0653">Protein transport</keyword>
<dbReference type="NCBIfam" id="TIGR00547">
    <property type="entry name" value="lolA"/>
    <property type="match status" value="1"/>
</dbReference>
<dbReference type="InterPro" id="IPR029046">
    <property type="entry name" value="LolA/LolB/LppX"/>
</dbReference>
<dbReference type="HAMAP" id="MF_00240">
    <property type="entry name" value="LolA"/>
    <property type="match status" value="1"/>
</dbReference>
<organism evidence="9">
    <name type="scientific">mine drainage metagenome</name>
    <dbReference type="NCBI Taxonomy" id="410659"/>
    <lineage>
        <taxon>unclassified sequences</taxon>
        <taxon>metagenomes</taxon>
        <taxon>ecological metagenomes</taxon>
    </lineage>
</organism>
<dbReference type="InterPro" id="IPR004564">
    <property type="entry name" value="OM_lipoprot_carrier_LolA-like"/>
</dbReference>
<dbReference type="SUPFAM" id="SSF89392">
    <property type="entry name" value="Prokaryotic lipoproteins and lipoprotein localization factors"/>
    <property type="match status" value="1"/>
</dbReference>
<evidence type="ECO:0000313" key="9">
    <source>
        <dbReference type="EMBL" id="OIQ82273.1"/>
    </source>
</evidence>
<evidence type="ECO:0000256" key="6">
    <source>
        <dbReference type="ARBA" id="ARBA00022764"/>
    </source>
</evidence>
<keyword evidence="8" id="KW-0143">Chaperone</keyword>
<proteinExistence type="inferred from homology"/>
<dbReference type="Pfam" id="PF03548">
    <property type="entry name" value="LolA"/>
    <property type="match status" value="1"/>
</dbReference>
<evidence type="ECO:0000256" key="5">
    <source>
        <dbReference type="ARBA" id="ARBA00022448"/>
    </source>
</evidence>
<evidence type="ECO:0000256" key="3">
    <source>
        <dbReference type="ARBA" id="ARBA00011245"/>
    </source>
</evidence>
<keyword evidence="6" id="KW-0574">Periplasm</keyword>
<dbReference type="AlphaFoldDB" id="A0A1J5QFG6"/>
<comment type="subunit">
    <text evidence="3">Monomer.</text>
</comment>
<dbReference type="PANTHER" id="PTHR35869">
    <property type="entry name" value="OUTER-MEMBRANE LIPOPROTEIN CARRIER PROTEIN"/>
    <property type="match status" value="1"/>
</dbReference>
<keyword evidence="9" id="KW-0449">Lipoprotein</keyword>
<dbReference type="PANTHER" id="PTHR35869:SF1">
    <property type="entry name" value="OUTER-MEMBRANE LIPOPROTEIN CARRIER PROTEIN"/>
    <property type="match status" value="1"/>
</dbReference>
<reference evidence="9" key="1">
    <citation type="submission" date="2016-10" db="EMBL/GenBank/DDBJ databases">
        <title>Sequence of Gallionella enrichment culture.</title>
        <authorList>
            <person name="Poehlein A."/>
            <person name="Muehling M."/>
            <person name="Daniel R."/>
        </authorList>
    </citation>
    <scope>NUCLEOTIDE SEQUENCE</scope>
</reference>
<comment type="similarity">
    <text evidence="2">Belongs to the LolA family.</text>
</comment>
<protein>
    <recommendedName>
        <fullName evidence="4">Outer-membrane lipoprotein carrier protein</fullName>
    </recommendedName>
</protein>
<evidence type="ECO:0000256" key="1">
    <source>
        <dbReference type="ARBA" id="ARBA00004418"/>
    </source>
</evidence>
<evidence type="ECO:0000256" key="2">
    <source>
        <dbReference type="ARBA" id="ARBA00007615"/>
    </source>
</evidence>
<evidence type="ECO:0000256" key="4">
    <source>
        <dbReference type="ARBA" id="ARBA00014035"/>
    </source>
</evidence>
<dbReference type="GO" id="GO:0042953">
    <property type="term" value="P:lipoprotein transport"/>
    <property type="evidence" value="ECO:0007669"/>
    <property type="project" value="InterPro"/>
</dbReference>
<dbReference type="InterPro" id="IPR018323">
    <property type="entry name" value="OM_lipoprot_carrier_LolA_Pbac"/>
</dbReference>
<gene>
    <name evidence="9" type="primary">lolA_10</name>
    <name evidence="9" type="ORF">GALL_359490</name>
</gene>
<evidence type="ECO:0000256" key="8">
    <source>
        <dbReference type="ARBA" id="ARBA00023186"/>
    </source>
</evidence>
<dbReference type="EMBL" id="MLJW01000823">
    <property type="protein sequence ID" value="OIQ82273.1"/>
    <property type="molecule type" value="Genomic_DNA"/>
</dbReference>
<sequence>MQAYRRRFVLALACAAAAPLPAMAAPADGVALLRSWLRDTRSGRADFIQQLIDAKGAHGAVSRGQFVFERPGRFRWSYSAPYRQDIVSDGSTIWTYDHDLDQVTLTRASSALAGTPAALLAGADIDAVFKLAPQAAADGLQWVQATPRGNDSSFAWVRIGLRDGAHGPELVRMQLRDAFRRTSDITFSAQQRNPSLPPATFQFAIPAGAAVLDQR</sequence>
<comment type="subcellular location">
    <subcellularLocation>
        <location evidence="1">Periplasm</location>
    </subcellularLocation>
</comment>
<keyword evidence="5" id="KW-0813">Transport</keyword>